<dbReference type="AlphaFoldDB" id="A0A060HL89"/>
<protein>
    <submittedName>
        <fullName evidence="2">Uncharacterized protein</fullName>
    </submittedName>
</protein>
<feature type="transmembrane region" description="Helical" evidence="1">
    <location>
        <begin position="6"/>
        <end position="25"/>
    </location>
</feature>
<organism evidence="2 3">
    <name type="scientific">Nitrososphaera viennensis EN76</name>
    <dbReference type="NCBI Taxonomy" id="926571"/>
    <lineage>
        <taxon>Archaea</taxon>
        <taxon>Nitrososphaerota</taxon>
        <taxon>Nitrososphaeria</taxon>
        <taxon>Nitrososphaerales</taxon>
        <taxon>Nitrososphaeraceae</taxon>
        <taxon>Nitrososphaera</taxon>
    </lineage>
</organism>
<proteinExistence type="predicted"/>
<dbReference type="Proteomes" id="UP000027093">
    <property type="component" value="Chromosome"/>
</dbReference>
<evidence type="ECO:0000313" key="2">
    <source>
        <dbReference type="EMBL" id="AIC16268.1"/>
    </source>
</evidence>
<dbReference type="KEGG" id="nvn:NVIE_020110"/>
<accession>A0A060HL89</accession>
<keyword evidence="1" id="KW-0812">Transmembrane</keyword>
<name>A0A060HL89_9ARCH</name>
<dbReference type="GeneID" id="74947248"/>
<dbReference type="EMBL" id="CP007536">
    <property type="protein sequence ID" value="AIC16268.1"/>
    <property type="molecule type" value="Genomic_DNA"/>
</dbReference>
<evidence type="ECO:0000313" key="3">
    <source>
        <dbReference type="Proteomes" id="UP000027093"/>
    </source>
</evidence>
<evidence type="ECO:0000256" key="1">
    <source>
        <dbReference type="SAM" id="Phobius"/>
    </source>
</evidence>
<dbReference type="OrthoDB" id="375948at2157"/>
<sequence>MGLLTWVIVAVVVVLIIGIGVEAFFSGLISGAEKLGSNPVIKNATEEGKNFAKDAVQNATSGIVK</sequence>
<dbReference type="HOGENOM" id="CLU_2839204_0_0_2"/>
<keyword evidence="1" id="KW-1133">Transmembrane helix</keyword>
<keyword evidence="1" id="KW-0472">Membrane</keyword>
<gene>
    <name evidence="2" type="ORF">NVIE_020110</name>
</gene>
<dbReference type="RefSeq" id="WP_144239635.1">
    <property type="nucleotide sequence ID" value="NZ_CP007536.1"/>
</dbReference>
<reference evidence="2 3" key="1">
    <citation type="journal article" date="2014" name="Int. J. Syst. Evol. Microbiol.">
        <title>Nitrososphaera viennensis gen. nov., sp. nov., an aerobic and mesophilic, ammonia-oxidizing archaeon from soil and a member of the archaeal phylum Thaumarchaeota.</title>
        <authorList>
            <person name="Stieglmeier M."/>
            <person name="Klingl A."/>
            <person name="Alves R.J."/>
            <person name="Rittmann S.K."/>
            <person name="Melcher M."/>
            <person name="Leisch N."/>
            <person name="Schleper C."/>
        </authorList>
    </citation>
    <scope>NUCLEOTIDE SEQUENCE [LARGE SCALE GENOMIC DNA]</scope>
    <source>
        <strain evidence="2">EN76</strain>
    </source>
</reference>
<keyword evidence="3" id="KW-1185">Reference proteome</keyword>